<feature type="transmembrane region" description="Helical" evidence="2">
    <location>
        <begin position="216"/>
        <end position="237"/>
    </location>
</feature>
<keyword evidence="2" id="KW-0812">Transmembrane</keyword>
<evidence type="ECO:0000313" key="4">
    <source>
        <dbReference type="Proteomes" id="UP000830671"/>
    </source>
</evidence>
<feature type="compositionally biased region" description="Polar residues" evidence="1">
    <location>
        <begin position="486"/>
        <end position="497"/>
    </location>
</feature>
<dbReference type="EMBL" id="CP019479">
    <property type="protein sequence ID" value="UQC87880.1"/>
    <property type="molecule type" value="Genomic_DNA"/>
</dbReference>
<feature type="transmembrane region" description="Helical" evidence="2">
    <location>
        <begin position="114"/>
        <end position="134"/>
    </location>
</feature>
<reference evidence="3" key="1">
    <citation type="journal article" date="2021" name="Mol. Plant Microbe Interact.">
        <title>Complete Genome Sequence of the Plant-Pathogenic Fungus Colletotrichum lupini.</title>
        <authorList>
            <person name="Baroncelli R."/>
            <person name="Pensec F."/>
            <person name="Da Lio D."/>
            <person name="Boufleur T."/>
            <person name="Vicente I."/>
            <person name="Sarrocco S."/>
            <person name="Picot A."/>
            <person name="Baraldi E."/>
            <person name="Sukno S."/>
            <person name="Thon M."/>
            <person name="Le Floch G."/>
        </authorList>
    </citation>
    <scope>NUCLEOTIDE SEQUENCE</scope>
    <source>
        <strain evidence="3">IMI 504893</strain>
    </source>
</reference>
<proteinExistence type="predicted"/>
<organism evidence="3 4">
    <name type="scientific">Colletotrichum lupini</name>
    <dbReference type="NCBI Taxonomy" id="145971"/>
    <lineage>
        <taxon>Eukaryota</taxon>
        <taxon>Fungi</taxon>
        <taxon>Dikarya</taxon>
        <taxon>Ascomycota</taxon>
        <taxon>Pezizomycotina</taxon>
        <taxon>Sordariomycetes</taxon>
        <taxon>Hypocreomycetidae</taxon>
        <taxon>Glomerellales</taxon>
        <taxon>Glomerellaceae</taxon>
        <taxon>Colletotrichum</taxon>
        <taxon>Colletotrichum acutatum species complex</taxon>
    </lineage>
</organism>
<keyword evidence="2" id="KW-1133">Transmembrane helix</keyword>
<dbReference type="KEGG" id="clup:CLUP02_13401"/>
<feature type="transmembrane region" description="Helical" evidence="2">
    <location>
        <begin position="159"/>
        <end position="179"/>
    </location>
</feature>
<feature type="region of interest" description="Disordered" evidence="1">
    <location>
        <begin position="484"/>
        <end position="511"/>
    </location>
</feature>
<evidence type="ECO:0000256" key="1">
    <source>
        <dbReference type="SAM" id="MobiDB-lite"/>
    </source>
</evidence>
<evidence type="ECO:0000313" key="3">
    <source>
        <dbReference type="EMBL" id="UQC87880.1"/>
    </source>
</evidence>
<dbReference type="Proteomes" id="UP000830671">
    <property type="component" value="Chromosome 7"/>
</dbReference>
<gene>
    <name evidence="3" type="ORF">CLUP02_13401</name>
</gene>
<name>A0A9Q8T308_9PEZI</name>
<dbReference type="RefSeq" id="XP_049149486.1">
    <property type="nucleotide sequence ID" value="XM_049292340.1"/>
</dbReference>
<evidence type="ECO:0000256" key="2">
    <source>
        <dbReference type="SAM" id="Phobius"/>
    </source>
</evidence>
<protein>
    <submittedName>
        <fullName evidence="3">Uncharacterized protein</fullName>
    </submittedName>
</protein>
<dbReference type="GeneID" id="73347350"/>
<keyword evidence="2" id="KW-0472">Membrane</keyword>
<accession>A0A9Q8T308</accession>
<dbReference type="AlphaFoldDB" id="A0A9Q8T308"/>
<sequence length="1123" mass="124189">MAYLGRVAEDTSANHDTNVVDIQVVVFAAITWSSYQTIWVRWMLFTTFRGIKNTIFVLVLVYCPPWPTTQPTRRLMAWAHSNGHTMSPIIINPKYSVFPKGHQRKVKPCRAGTARAAALFLGLGGIRGIIGMFFCIPDEEGRCDHWGLAPEFPTSSRPYYTGCDGFFFFFFFLSMESLLDGESFLVIVRPGCRILSPWYDGAEDVEAKNERIVSPIVIVVVIVVVGGAVLLPTMSVVRNCDLDRSRSGQLRNFNTRSSSSRTRHRIGSVISSTRPKADLAVCPSSSSRDKKAAETGFAKTAALTHGRIFAKRREKVSGTARSRDSIRRERSSPRFLMGRRGRSWDQDGAIMGTLARWPMNCATTAHRRGSDFDRILGMTNNLRSKLKLSRVPPCNALDLAWFQSSRPKPTTRVEQTCGLAMWCHIIQQKRVGINSSALRDPFEDGLSFRTFRVVVRVSKRIRKSDCAHFHSCWSANGKMQHKKQDCGQTVSTQSQPKLDTDTDNRPFSQTASFKGPSFNISSFSQTILSSHFGSVSGTRMANPDGPASHTKSVSAIANPPTITRDVAGIEQDSQRILELWTASSHYPSHRGNAVSPFHRHSEAPEIERCARNTVKLAALRAEANRPKYATTAKFRRLNGENGKTEKTRTLYRSAGHGAFENPHGKKPRPLLFVPSPCPYLSPVSLHFPSHRSLDSLHLELGVIGRLGNLLHHELPSVALSSMTCFPEAFHHALMMDGEVIWRWTSLSSVDSLVFFSSPNSGQYGMAASHHLKTLVRDGTNSVLRGCRRQAHHKQISFSVVLHTLSCIHRRIHTNTHPTTTSNAAVAFPQSGATGSAHPPTLFLARTFDRRWAGLPSSDTSHPLTIDDPSKPAYSIAFTRPRQPCTLHSAALARRPVVGWDPQPERGTLLRVTSRPHVSKLAQLCTRRFGPRPRSSTVPVHLLQAAGSYYGSNHGNTSLMRYHTTAMSSLCLQQSLRGIRGLHYGALIRSSRDRHVPSPRTPAPSTWLYKPRPALVEEEISSSSDSSASNTRLTTNKHSSLFASTTKLSKWPPVSFWMIGILFDTCSSCGSSCAGSCTACSCGSCSHDFSAPIKFDNPEAARSPIANIQPELCALHSTTRVEGL</sequence>
<keyword evidence="4" id="KW-1185">Reference proteome</keyword>